<dbReference type="InterPro" id="IPR001387">
    <property type="entry name" value="Cro/C1-type_HTH"/>
</dbReference>
<dbReference type="Gene3D" id="1.10.260.40">
    <property type="entry name" value="lambda repressor-like DNA-binding domains"/>
    <property type="match status" value="1"/>
</dbReference>
<gene>
    <name evidence="2" type="ORF">PVOR_21754</name>
</gene>
<dbReference type="SUPFAM" id="SSF47413">
    <property type="entry name" value="lambda repressor-like DNA-binding domains"/>
    <property type="match status" value="1"/>
</dbReference>
<dbReference type="InterPro" id="IPR010982">
    <property type="entry name" value="Lambda_DNA-bd_dom_sf"/>
</dbReference>
<dbReference type="Proteomes" id="UP000003094">
    <property type="component" value="Unassembled WGS sequence"/>
</dbReference>
<dbReference type="GO" id="GO:0003677">
    <property type="term" value="F:DNA binding"/>
    <property type="evidence" value="ECO:0007669"/>
    <property type="project" value="InterPro"/>
</dbReference>
<comment type="caution">
    <text evidence="2">The sequence shown here is derived from an EMBL/GenBank/DDBJ whole genome shotgun (WGS) entry which is preliminary data.</text>
</comment>
<dbReference type="AlphaFoldDB" id="A0A2R9SRH2"/>
<dbReference type="KEGG" id="pvo:PVOR_21754"/>
<proteinExistence type="predicted"/>
<feature type="domain" description="HTH cro/C1-type" evidence="1">
    <location>
        <begin position="31"/>
        <end position="85"/>
    </location>
</feature>
<evidence type="ECO:0000259" key="1">
    <source>
        <dbReference type="PROSITE" id="PS50943"/>
    </source>
</evidence>
<keyword evidence="3" id="KW-1185">Reference proteome</keyword>
<reference evidence="2 3" key="1">
    <citation type="journal article" date="2010" name="BMC Genomics">
        <title>Genome sequence of the pattern forming Paenibacillus vortex bacterium reveals potential for thriving in complex environments.</title>
        <authorList>
            <person name="Sirota-Madi A."/>
            <person name="Olender T."/>
            <person name="Helman Y."/>
            <person name="Ingham C."/>
            <person name="Brainis I."/>
            <person name="Roth D."/>
            <person name="Hagi E."/>
            <person name="Brodsky L."/>
            <person name="Leshkowitz D."/>
            <person name="Galatenko V."/>
            <person name="Nikolaev V."/>
            <person name="Mugasimangalam R.C."/>
            <person name="Bransburg-Zabary S."/>
            <person name="Gutnick D.L."/>
            <person name="Lancet D."/>
            <person name="Ben-Jacob E."/>
        </authorList>
    </citation>
    <scope>NUCLEOTIDE SEQUENCE [LARGE SCALE GENOMIC DNA]</scope>
    <source>
        <strain evidence="2 3">V453</strain>
    </source>
</reference>
<evidence type="ECO:0000313" key="3">
    <source>
        <dbReference type="Proteomes" id="UP000003094"/>
    </source>
</evidence>
<organism evidence="2 3">
    <name type="scientific">Paenibacillus vortex V453</name>
    <dbReference type="NCBI Taxonomy" id="715225"/>
    <lineage>
        <taxon>Bacteria</taxon>
        <taxon>Bacillati</taxon>
        <taxon>Bacillota</taxon>
        <taxon>Bacilli</taxon>
        <taxon>Bacillales</taxon>
        <taxon>Paenibacillaceae</taxon>
        <taxon>Paenibacillus</taxon>
    </lineage>
</organism>
<dbReference type="EMBL" id="ADHJ01000037">
    <property type="protein sequence ID" value="EFU39948.1"/>
    <property type="molecule type" value="Genomic_DNA"/>
</dbReference>
<accession>A0A2R9SRH2</accession>
<dbReference type="SMART" id="SM00530">
    <property type="entry name" value="HTH_XRE"/>
    <property type="match status" value="1"/>
</dbReference>
<evidence type="ECO:0000313" key="2">
    <source>
        <dbReference type="EMBL" id="EFU39948.1"/>
    </source>
</evidence>
<dbReference type="PROSITE" id="PS50943">
    <property type="entry name" value="HTH_CROC1"/>
    <property type="match status" value="1"/>
</dbReference>
<sequence>MITIKRYTNIWVLILKGGVSLEMTATIREQMEEFLHKNEMTINRFAEISEVNSGTLSNILNGNRPISMQQLDRITAGMGLEEGYFYELYIDECIFHATPDWRRLGPFLHRCADLGKLDCLDKAVRMTMDNISYSPLLFETAEVFFREGKHEAAVLLYKSVAESERFQHSERLALCQYRLFTLELGDDQEVNSRAAVYFEPYIDRLDEVYQLDALVDLINVNGSIHRWDKVEEFAELMLHKAMIEFKYSETKGYIEVRRKNPLVFYILYANLSLENSYSERGEYEKALYYVSQYANPIWIEDPNNEEMRIIDQFKEWAVANRYVYQLMVGQIEVLSDYVDYVSTREEEIFPALCNIMIAANRHRFRVDDILESYGQYLVYKEQRYLIGKISTQVTLERYTRLLAELGIYYISLERYDKGIEFILESLGNSITINSNNGMLRCMGLFEQYRHFSSFELQKRYTILVSEVQKLNEKKIGLSIGYL</sequence>
<dbReference type="CDD" id="cd00093">
    <property type="entry name" value="HTH_XRE"/>
    <property type="match status" value="1"/>
</dbReference>
<name>A0A2R9SRH2_9BACL</name>
<protein>
    <submittedName>
        <fullName evidence="2">Helix-turn-helix domain protein</fullName>
    </submittedName>
</protein>